<evidence type="ECO:0000259" key="4">
    <source>
        <dbReference type="Pfam" id="PF01555"/>
    </source>
</evidence>
<dbReference type="InterPro" id="IPR002941">
    <property type="entry name" value="DNA_methylase_N4/N6"/>
</dbReference>
<keyword evidence="7" id="KW-1185">Reference proteome</keyword>
<evidence type="ECO:0000313" key="5">
    <source>
        <dbReference type="EMBL" id="NSK15143.1"/>
    </source>
</evidence>
<accession>A0A850HLL0</accession>
<gene>
    <name evidence="6" type="ORF">G5A66_09720</name>
    <name evidence="5" type="ORF">G5A75_09745</name>
</gene>
<sequence>MAVKKLFDLHENIYYQKSQFEISELECEKEFWNVDETISELAYLTHDYFRYYGKFPSKVGKMILEDLIKGNVIDKEKDFVIDNYAGSGTTLVEAKLAGIDSVGLDINPFAVLACRVKTYNYDVSKLRKTWNHIHGELFKYNNVDKEDLLSCVIQEVDDKKKRRIEEKTRELVANTEFLKWFSDKVIQQLVIIKDTLLEMDYSKEREFFDLGFFAIIRRVSYAHDAEVRPHVNKKKRKRDAIEAFSKKITEMLDTMDEWNSATCSQVYSNAYLTSNADLDRVTNIVNQEKELRKKELGAVVSHPPYLNCFDYIPVYKLKFMWAEGFEEIFGEMSYDQIKKSEIKSYPVNNDEAIERYFVHNYNAYRNVYNNLRDGGYCCIVIGDCTVKKELFSVHKSFITMMQELGFSLEKMAYRSTAYGTGRYAYNFRADYSEKKDSKQDAILFFKK</sequence>
<dbReference type="GO" id="GO:0008170">
    <property type="term" value="F:N-methyltransferase activity"/>
    <property type="evidence" value="ECO:0007669"/>
    <property type="project" value="InterPro"/>
</dbReference>
<evidence type="ECO:0000313" key="6">
    <source>
        <dbReference type="EMBL" id="NVH58916.1"/>
    </source>
</evidence>
<feature type="domain" description="DNA methylase N-4/N-6" evidence="4">
    <location>
        <begin position="47"/>
        <end position="110"/>
    </location>
</feature>
<reference evidence="6" key="2">
    <citation type="submission" date="2020-02" db="EMBL/GenBank/DDBJ databases">
        <authorList>
            <person name="Littmann E."/>
            <person name="Sorbara M."/>
        </authorList>
    </citation>
    <scope>NUCLEOTIDE SEQUENCE</scope>
    <source>
        <strain evidence="6">MSK.17.11</strain>
        <strain evidence="5">MSK.17.38</strain>
    </source>
</reference>
<keyword evidence="1 6" id="KW-0489">Methyltransferase</keyword>
<protein>
    <submittedName>
        <fullName evidence="6">Site-specific DNA-methyltransferase</fullName>
    </submittedName>
</protein>
<comment type="caution">
    <text evidence="6">The sequence shown here is derived from an EMBL/GenBank/DDBJ whole genome shotgun (WGS) entry which is preliminary data.</text>
</comment>
<dbReference type="EMBL" id="JAAIUO010000006">
    <property type="protein sequence ID" value="NSK15143.1"/>
    <property type="molecule type" value="Genomic_DNA"/>
</dbReference>
<evidence type="ECO:0000256" key="2">
    <source>
        <dbReference type="ARBA" id="ARBA00022679"/>
    </source>
</evidence>
<proteinExistence type="predicted"/>
<organism evidence="6 7">
    <name type="scientific">Dorea phocaeensis</name>
    <dbReference type="NCBI Taxonomy" id="2040291"/>
    <lineage>
        <taxon>Bacteria</taxon>
        <taxon>Bacillati</taxon>
        <taxon>Bacillota</taxon>
        <taxon>Clostridia</taxon>
        <taxon>Lachnospirales</taxon>
        <taxon>Lachnospiraceae</taxon>
        <taxon>Dorea</taxon>
    </lineage>
</organism>
<keyword evidence="3" id="KW-0680">Restriction system</keyword>
<dbReference type="SUPFAM" id="SSF53335">
    <property type="entry name" value="S-adenosyl-L-methionine-dependent methyltransferases"/>
    <property type="match status" value="1"/>
</dbReference>
<evidence type="ECO:0000313" key="8">
    <source>
        <dbReference type="Proteomes" id="UP000701680"/>
    </source>
</evidence>
<evidence type="ECO:0000256" key="3">
    <source>
        <dbReference type="ARBA" id="ARBA00022747"/>
    </source>
</evidence>
<dbReference type="Proteomes" id="UP000701680">
    <property type="component" value="Unassembled WGS sequence"/>
</dbReference>
<dbReference type="GO" id="GO:0032259">
    <property type="term" value="P:methylation"/>
    <property type="evidence" value="ECO:0007669"/>
    <property type="project" value="UniProtKB-KW"/>
</dbReference>
<dbReference type="GO" id="GO:0009307">
    <property type="term" value="P:DNA restriction-modification system"/>
    <property type="evidence" value="ECO:0007669"/>
    <property type="project" value="UniProtKB-KW"/>
</dbReference>
<keyword evidence="2 6" id="KW-0808">Transferase</keyword>
<dbReference type="Gene3D" id="3.40.50.150">
    <property type="entry name" value="Vaccinia Virus protein VP39"/>
    <property type="match status" value="2"/>
</dbReference>
<dbReference type="Proteomes" id="UP000528555">
    <property type="component" value="Unassembled WGS sequence"/>
</dbReference>
<evidence type="ECO:0000313" key="7">
    <source>
        <dbReference type="Proteomes" id="UP000528555"/>
    </source>
</evidence>
<reference evidence="7 8" key="1">
    <citation type="journal article" date="2020" name="Cell Host Microbe">
        <title>Functional and Genomic Variation between Human-Derived Isolates of Lachnospiraceae Reveals Inter- and Intra-Species Diversity.</title>
        <authorList>
            <person name="Sorbara M.T."/>
            <person name="Littmann E.R."/>
            <person name="Fontana E."/>
            <person name="Moody T.U."/>
            <person name="Kohout C.E."/>
            <person name="Gjonbalaj M."/>
            <person name="Eaton V."/>
            <person name="Seok R."/>
            <person name="Leiner I.M."/>
            <person name="Pamer E.G."/>
        </authorList>
    </citation>
    <scope>NUCLEOTIDE SEQUENCE [LARGE SCALE GENOMIC DNA]</scope>
    <source>
        <strain evidence="6 7">MSK.17.11</strain>
        <strain evidence="5 8">MSK.17.38</strain>
    </source>
</reference>
<dbReference type="InterPro" id="IPR029063">
    <property type="entry name" value="SAM-dependent_MTases_sf"/>
</dbReference>
<dbReference type="GO" id="GO:0003677">
    <property type="term" value="F:DNA binding"/>
    <property type="evidence" value="ECO:0007669"/>
    <property type="project" value="InterPro"/>
</dbReference>
<dbReference type="Pfam" id="PF01555">
    <property type="entry name" value="N6_N4_Mtase"/>
    <property type="match status" value="1"/>
</dbReference>
<dbReference type="EMBL" id="JAAITX010000006">
    <property type="protein sequence ID" value="NVH58916.1"/>
    <property type="molecule type" value="Genomic_DNA"/>
</dbReference>
<dbReference type="RefSeq" id="WP_173814932.1">
    <property type="nucleotide sequence ID" value="NZ_JAAITX010000006.1"/>
</dbReference>
<name>A0A850HLL0_9FIRM</name>
<evidence type="ECO:0000256" key="1">
    <source>
        <dbReference type="ARBA" id="ARBA00022603"/>
    </source>
</evidence>
<dbReference type="AlphaFoldDB" id="A0A850HLL0"/>